<dbReference type="RefSeq" id="WP_244675347.1">
    <property type="nucleotide sequence ID" value="NZ_CP095046.1"/>
</dbReference>
<keyword evidence="3" id="KW-1185">Reference proteome</keyword>
<dbReference type="KEGG" id="hcu:MUN79_25695"/>
<protein>
    <submittedName>
        <fullName evidence="2">DUF983 domain-containing protein</fullName>
    </submittedName>
</protein>
<evidence type="ECO:0000313" key="3">
    <source>
        <dbReference type="Proteomes" id="UP000831796"/>
    </source>
</evidence>
<proteinExistence type="predicted"/>
<keyword evidence="1" id="KW-0472">Membrane</keyword>
<feature type="transmembrane region" description="Helical" evidence="1">
    <location>
        <begin position="60"/>
        <end position="81"/>
    </location>
</feature>
<reference evidence="2" key="1">
    <citation type="submission" date="2022-04" db="EMBL/GenBank/DDBJ databases">
        <title>Hymenobacter sp. isolated from the air.</title>
        <authorList>
            <person name="Won M."/>
            <person name="Lee C.-M."/>
            <person name="Woen H.-Y."/>
            <person name="Kwon S.-W."/>
        </authorList>
    </citation>
    <scope>NUCLEOTIDE SEQUENCE</scope>
    <source>
        <strain evidence="2">5116S-3</strain>
    </source>
</reference>
<dbReference type="Pfam" id="PF06170">
    <property type="entry name" value="DUF983"/>
    <property type="match status" value="1"/>
</dbReference>
<dbReference type="AlphaFoldDB" id="A0A8T9Q7D8"/>
<keyword evidence="1" id="KW-1133">Transmembrane helix</keyword>
<evidence type="ECO:0000313" key="2">
    <source>
        <dbReference type="EMBL" id="UOQ71948.1"/>
    </source>
</evidence>
<gene>
    <name evidence="2" type="ORF">MUN79_25695</name>
</gene>
<evidence type="ECO:0000256" key="1">
    <source>
        <dbReference type="SAM" id="Phobius"/>
    </source>
</evidence>
<keyword evidence="1" id="KW-0812">Transmembrane</keyword>
<name>A0A8T9Q7D8_9BACT</name>
<dbReference type="EMBL" id="CP095046">
    <property type="protein sequence ID" value="UOQ71948.1"/>
    <property type="molecule type" value="Genomic_DNA"/>
</dbReference>
<feature type="transmembrane region" description="Helical" evidence="1">
    <location>
        <begin position="87"/>
        <end position="105"/>
    </location>
</feature>
<sequence>MPRIESSALACLALRCPRCHEGPLFTNPALSSNFARMHEHCPVCGQAFEPEPGFYWGAMYVSYAFSVAIFTLSGVLCYYVLGDPAVWVYVLTVAVASLALMPLVFRYSRAIMLYLFGGVRYNPNATHRTPANSSYQE</sequence>
<dbReference type="Proteomes" id="UP000831796">
    <property type="component" value="Chromosome"/>
</dbReference>
<dbReference type="InterPro" id="IPR009325">
    <property type="entry name" value="DUF983"/>
</dbReference>
<accession>A0A8T9Q7D8</accession>
<organism evidence="2 3">
    <name type="scientific">Hymenobacter cellulosilyticus</name>
    <dbReference type="NCBI Taxonomy" id="2932248"/>
    <lineage>
        <taxon>Bacteria</taxon>
        <taxon>Pseudomonadati</taxon>
        <taxon>Bacteroidota</taxon>
        <taxon>Cytophagia</taxon>
        <taxon>Cytophagales</taxon>
        <taxon>Hymenobacteraceae</taxon>
        <taxon>Hymenobacter</taxon>
    </lineage>
</organism>